<name>A0A9W6KR18_9ACTN</name>
<evidence type="ECO:0000256" key="2">
    <source>
        <dbReference type="ARBA" id="ARBA00022989"/>
    </source>
</evidence>
<keyword evidence="3 5" id="KW-0807">Transducer</keyword>
<evidence type="ECO:0008006" key="11">
    <source>
        <dbReference type="Google" id="ProtNLM"/>
    </source>
</evidence>
<dbReference type="InterPro" id="IPR004089">
    <property type="entry name" value="MCPsignal_dom"/>
</dbReference>
<evidence type="ECO:0000256" key="6">
    <source>
        <dbReference type="SAM" id="Phobius"/>
    </source>
</evidence>
<dbReference type="PANTHER" id="PTHR32089:SF112">
    <property type="entry name" value="LYSOZYME-LIKE PROTEIN-RELATED"/>
    <property type="match status" value="1"/>
</dbReference>
<feature type="domain" description="Methyl-accepting transducer" evidence="7">
    <location>
        <begin position="272"/>
        <end position="501"/>
    </location>
</feature>
<dbReference type="GO" id="GO:0016020">
    <property type="term" value="C:membrane"/>
    <property type="evidence" value="ECO:0007669"/>
    <property type="project" value="InterPro"/>
</dbReference>
<dbReference type="InterPro" id="IPR003660">
    <property type="entry name" value="HAMP_dom"/>
</dbReference>
<evidence type="ECO:0000256" key="1">
    <source>
        <dbReference type="ARBA" id="ARBA00022692"/>
    </source>
</evidence>
<evidence type="ECO:0000256" key="5">
    <source>
        <dbReference type="PROSITE-ProRule" id="PRU00284"/>
    </source>
</evidence>
<evidence type="ECO:0000256" key="4">
    <source>
        <dbReference type="ARBA" id="ARBA00029447"/>
    </source>
</evidence>
<sequence>MATVTSAGLGVRGKVMVIVAVGAAVAIVVGVVGLLGLAGASTAASHIYTSNVASVNAVGDLRAAVTQARLDLTNQVLTQDPAAIAGYEQAYTTDLQAFGSAMTAYRGSQPSGDPKTIDDLQGRWDAYRTIVDTKLTPLRKAGDLTQWQQVRNSDVVPLMKAVGQDLDTLHTAETNDAAKSAAAATSGYHTSRTVSIVVMAVGLLLALAIGLYVARGVVGALARIERVCQALADGDLTQTSGLTSSDEPGRMGRALDTAIDKMRRTMATISEAASSLAGASQQMSAVSLQIASSAEEASAQAQAVSSAAEEVSRSVDTVSAGAEEMGASIREISHNAAEAAQVAVEAVNTAAQTTATMQQLGESSAQIGNVVAVISSIAAQTNLLALNATIEAARAGETGKGFAVVANEVKDLAQETAKATEDIARRVEAIQADTGGAVTAIEEVTNVISRISDYQTTIASAVEQQTATTAEMSRSVTEAAAGTGQIAANITGVAEAATSTSHSVTESQQSAADLARMSTELSTLVGNFRY</sequence>
<dbReference type="SMART" id="SM00304">
    <property type="entry name" value="HAMP"/>
    <property type="match status" value="1"/>
</dbReference>
<dbReference type="InterPro" id="IPR024478">
    <property type="entry name" value="HlyB_4HB_MCP"/>
</dbReference>
<evidence type="ECO:0000259" key="7">
    <source>
        <dbReference type="PROSITE" id="PS50111"/>
    </source>
</evidence>
<protein>
    <recommendedName>
        <fullName evidence="11">Methyl-accepting chemotaxis protein</fullName>
    </recommendedName>
</protein>
<accession>A0A9W6KR18</accession>
<dbReference type="GO" id="GO:0007165">
    <property type="term" value="P:signal transduction"/>
    <property type="evidence" value="ECO:0007669"/>
    <property type="project" value="UniProtKB-KW"/>
</dbReference>
<keyword evidence="6" id="KW-0472">Membrane</keyword>
<dbReference type="PRINTS" id="PR00260">
    <property type="entry name" value="CHEMTRNSDUCR"/>
</dbReference>
<feature type="domain" description="HAMP" evidence="8">
    <location>
        <begin position="215"/>
        <end position="267"/>
    </location>
</feature>
<keyword evidence="10" id="KW-1185">Reference proteome</keyword>
<reference evidence="9" key="1">
    <citation type="journal article" date="2014" name="Int. J. Syst. Evol. Microbiol.">
        <title>Complete genome sequence of Corynebacterium casei LMG S-19264T (=DSM 44701T), isolated from a smear-ripened cheese.</title>
        <authorList>
            <consortium name="US DOE Joint Genome Institute (JGI-PGF)"/>
            <person name="Walter F."/>
            <person name="Albersmeier A."/>
            <person name="Kalinowski J."/>
            <person name="Ruckert C."/>
        </authorList>
    </citation>
    <scope>NUCLEOTIDE SEQUENCE</scope>
    <source>
        <strain evidence="9">VKM Ac-1321</strain>
    </source>
</reference>
<dbReference type="GO" id="GO:0004888">
    <property type="term" value="F:transmembrane signaling receptor activity"/>
    <property type="evidence" value="ECO:0007669"/>
    <property type="project" value="InterPro"/>
</dbReference>
<dbReference type="PANTHER" id="PTHR32089">
    <property type="entry name" value="METHYL-ACCEPTING CHEMOTAXIS PROTEIN MCPB"/>
    <property type="match status" value="1"/>
</dbReference>
<organism evidence="9 10">
    <name type="scientific">Dactylosporangium matsuzakiense</name>
    <dbReference type="NCBI Taxonomy" id="53360"/>
    <lineage>
        <taxon>Bacteria</taxon>
        <taxon>Bacillati</taxon>
        <taxon>Actinomycetota</taxon>
        <taxon>Actinomycetes</taxon>
        <taxon>Micromonosporales</taxon>
        <taxon>Micromonosporaceae</taxon>
        <taxon>Dactylosporangium</taxon>
    </lineage>
</organism>
<dbReference type="Gene3D" id="1.10.287.950">
    <property type="entry name" value="Methyl-accepting chemotaxis protein"/>
    <property type="match status" value="1"/>
</dbReference>
<dbReference type="Pfam" id="PF00672">
    <property type="entry name" value="HAMP"/>
    <property type="match status" value="1"/>
</dbReference>
<gene>
    <name evidence="9" type="ORF">GCM10017581_074240</name>
</gene>
<dbReference type="SUPFAM" id="SSF58104">
    <property type="entry name" value="Methyl-accepting chemotaxis protein (MCP) signaling domain"/>
    <property type="match status" value="1"/>
</dbReference>
<dbReference type="Pfam" id="PF12729">
    <property type="entry name" value="4HB_MCP_1"/>
    <property type="match status" value="1"/>
</dbReference>
<evidence type="ECO:0000256" key="3">
    <source>
        <dbReference type="ARBA" id="ARBA00023224"/>
    </source>
</evidence>
<dbReference type="GO" id="GO:0006935">
    <property type="term" value="P:chemotaxis"/>
    <property type="evidence" value="ECO:0007669"/>
    <property type="project" value="InterPro"/>
</dbReference>
<dbReference type="RefSeq" id="WP_261958886.1">
    <property type="nucleotide sequence ID" value="NZ_BAAAXA010000001.1"/>
</dbReference>
<dbReference type="Proteomes" id="UP001143480">
    <property type="component" value="Unassembled WGS sequence"/>
</dbReference>
<evidence type="ECO:0000313" key="10">
    <source>
        <dbReference type="Proteomes" id="UP001143480"/>
    </source>
</evidence>
<dbReference type="PROSITE" id="PS50885">
    <property type="entry name" value="HAMP"/>
    <property type="match status" value="1"/>
</dbReference>
<dbReference type="EMBL" id="BSFP01000061">
    <property type="protein sequence ID" value="GLL05677.1"/>
    <property type="molecule type" value="Genomic_DNA"/>
</dbReference>
<dbReference type="InterPro" id="IPR004090">
    <property type="entry name" value="Chemotax_Me-accpt_rcpt"/>
</dbReference>
<feature type="transmembrane region" description="Helical" evidence="6">
    <location>
        <begin position="194"/>
        <end position="214"/>
    </location>
</feature>
<comment type="similarity">
    <text evidence="4">Belongs to the methyl-accepting chemotaxis (MCP) protein family.</text>
</comment>
<dbReference type="AlphaFoldDB" id="A0A9W6KR18"/>
<proteinExistence type="inferred from homology"/>
<dbReference type="SMART" id="SM00283">
    <property type="entry name" value="MA"/>
    <property type="match status" value="1"/>
</dbReference>
<keyword evidence="1 6" id="KW-0812">Transmembrane</keyword>
<evidence type="ECO:0000313" key="9">
    <source>
        <dbReference type="EMBL" id="GLL05677.1"/>
    </source>
</evidence>
<comment type="caution">
    <text evidence="9">The sequence shown here is derived from an EMBL/GenBank/DDBJ whole genome shotgun (WGS) entry which is preliminary data.</text>
</comment>
<feature type="transmembrane region" description="Helical" evidence="6">
    <location>
        <begin position="15"/>
        <end position="38"/>
    </location>
</feature>
<dbReference type="Pfam" id="PF00015">
    <property type="entry name" value="MCPsignal"/>
    <property type="match status" value="1"/>
</dbReference>
<reference evidence="9" key="2">
    <citation type="submission" date="2023-01" db="EMBL/GenBank/DDBJ databases">
        <authorList>
            <person name="Sun Q."/>
            <person name="Evtushenko L."/>
        </authorList>
    </citation>
    <scope>NUCLEOTIDE SEQUENCE</scope>
    <source>
        <strain evidence="9">VKM Ac-1321</strain>
    </source>
</reference>
<evidence type="ECO:0000259" key="8">
    <source>
        <dbReference type="PROSITE" id="PS50885"/>
    </source>
</evidence>
<keyword evidence="2 6" id="KW-1133">Transmembrane helix</keyword>
<dbReference type="PROSITE" id="PS50111">
    <property type="entry name" value="CHEMOTAXIS_TRANSDUC_2"/>
    <property type="match status" value="1"/>
</dbReference>